<evidence type="ECO:0000256" key="6">
    <source>
        <dbReference type="ARBA" id="ARBA00023004"/>
    </source>
</evidence>
<feature type="binding site" evidence="7">
    <location>
        <position position="145"/>
    </location>
    <ligand>
        <name>4-imidazolone-5-propanoate</name>
        <dbReference type="ChEBI" id="CHEBI:77893"/>
    </ligand>
</feature>
<feature type="binding site" evidence="7">
    <location>
        <position position="321"/>
    </location>
    <ligand>
        <name>N-formimidoyl-L-glutamate</name>
        <dbReference type="ChEBI" id="CHEBI:58928"/>
    </ligand>
</feature>
<keyword evidence="6 7" id="KW-0408">Iron</keyword>
<dbReference type="InterPro" id="IPR005920">
    <property type="entry name" value="HutI"/>
</dbReference>
<dbReference type="InterPro" id="IPR006680">
    <property type="entry name" value="Amidohydro-rel"/>
</dbReference>
<dbReference type="EC" id="3.5.2.7" evidence="1 7"/>
<sequence length="423" mass="46820">MNNNLMIVYNIGELITSTDPWLIKDAAIVINEKTGLIKEIGKNKIIKEKYNLTNNNSIDAKGASVLPGFIDSHTHFVFGGYRADEYLWRLEGQSYSEIMEKGGGIVNTVDATRQTSFDELLNAGKKRLDNYLQQGVTTIEGKSGYGLNIETEIKQLDVMRSLNCKHPIDVVQTFMGAHSVSREFNDNKEGFVNYVIEEMLPIVAKREDVSFCDVFCDKGVFTTEETKMILQEAKSLGLKPKLHVDEIAYVGGAELAAELNAVSAEHLLKVSDEGITRMAENNVIPVILPITAFSLQEKYAPARKMLDNGLNVAVSTDFNPGSSHSYSIPLLLSLSAIKLNMNLKEIVKAVTINAAKALDRDKLIGSLEPGKYADLIILDAPSYEHLIYNIGGNIVDTVIKKGSIAHKKDKLYYEKNNIIKGDK</sequence>
<keyword evidence="3 7" id="KW-0378">Hydrolase</keyword>
<dbReference type="AlphaFoldDB" id="A0A931F7G0"/>
<evidence type="ECO:0000313" key="10">
    <source>
        <dbReference type="Proteomes" id="UP000621436"/>
    </source>
</evidence>
<feature type="binding site" evidence="7">
    <location>
        <position position="319"/>
    </location>
    <ligand>
        <name>N-formimidoyl-L-glutamate</name>
        <dbReference type="ChEBI" id="CHEBI:58928"/>
    </ligand>
</feature>
<evidence type="ECO:0000313" key="9">
    <source>
        <dbReference type="EMBL" id="MBF8436631.1"/>
    </source>
</evidence>
<evidence type="ECO:0000256" key="1">
    <source>
        <dbReference type="ARBA" id="ARBA00012864"/>
    </source>
</evidence>
<dbReference type="GO" id="GO:0050480">
    <property type="term" value="F:imidazolonepropionase activity"/>
    <property type="evidence" value="ECO:0007669"/>
    <property type="project" value="UniProtKB-UniRule"/>
</dbReference>
<comment type="caution">
    <text evidence="9">The sequence shown here is derived from an EMBL/GenBank/DDBJ whole genome shotgun (WGS) entry which is preliminary data.</text>
</comment>
<dbReference type="FunFam" id="3.20.20.140:FF:000007">
    <property type="entry name" value="Imidazolonepropionase"/>
    <property type="match status" value="1"/>
</dbReference>
<feature type="binding site" evidence="7">
    <location>
        <position position="82"/>
    </location>
    <ligand>
        <name>4-imidazolone-5-propanoate</name>
        <dbReference type="ChEBI" id="CHEBI:77893"/>
    </ligand>
</feature>
<keyword evidence="7" id="KW-0963">Cytoplasm</keyword>
<reference evidence="9" key="1">
    <citation type="submission" date="2020-11" db="EMBL/GenBank/DDBJ databases">
        <title>Halonatronomonas betainensis gen. nov., sp. nov. a novel haloalkaliphilic representative of the family Halanaerobiacae capable of betaine degradation.</title>
        <authorList>
            <person name="Boltyanskaya Y."/>
            <person name="Kevbrin V."/>
            <person name="Detkova E."/>
            <person name="Grouzdev D.S."/>
            <person name="Koziaeva V."/>
            <person name="Zhilina T."/>
        </authorList>
    </citation>
    <scope>NUCLEOTIDE SEQUENCE</scope>
    <source>
        <strain evidence="9">Z-7014</strain>
    </source>
</reference>
<evidence type="ECO:0000259" key="8">
    <source>
        <dbReference type="Pfam" id="PF01979"/>
    </source>
</evidence>
<dbReference type="Pfam" id="PF01979">
    <property type="entry name" value="Amidohydro_1"/>
    <property type="match status" value="1"/>
</dbReference>
<gene>
    <name evidence="7" type="primary">hutI</name>
    <name evidence="9" type="ORF">I0Q91_06065</name>
</gene>
<dbReference type="Proteomes" id="UP000621436">
    <property type="component" value="Unassembled WGS sequence"/>
</dbReference>
<comment type="cofactor">
    <cofactor evidence="7">
        <name>Zn(2+)</name>
        <dbReference type="ChEBI" id="CHEBI:29105"/>
    </cofactor>
    <cofactor evidence="7">
        <name>Fe(3+)</name>
        <dbReference type="ChEBI" id="CHEBI:29034"/>
    </cofactor>
    <text evidence="7">Binds 1 zinc or iron ion per subunit.</text>
</comment>
<feature type="binding site" evidence="7">
    <location>
        <position position="243"/>
    </location>
    <ligand>
        <name>Zn(2+)</name>
        <dbReference type="ChEBI" id="CHEBI:29105"/>
    </ligand>
</feature>
<dbReference type="HAMAP" id="MF_00372">
    <property type="entry name" value="HutI"/>
    <property type="match status" value="1"/>
</dbReference>
<organism evidence="9 10">
    <name type="scientific">Halonatronomonas betaini</name>
    <dbReference type="NCBI Taxonomy" id="2778430"/>
    <lineage>
        <taxon>Bacteria</taxon>
        <taxon>Bacillati</taxon>
        <taxon>Bacillota</taxon>
        <taxon>Clostridia</taxon>
        <taxon>Halanaerobiales</taxon>
        <taxon>Halarsenatibacteraceae</taxon>
        <taxon>Halonatronomonas</taxon>
    </lineage>
</organism>
<feature type="binding site" evidence="7">
    <location>
        <position position="317"/>
    </location>
    <ligand>
        <name>Zn(2+)</name>
        <dbReference type="ChEBI" id="CHEBI:29105"/>
    </ligand>
</feature>
<comment type="catalytic activity">
    <reaction evidence="7">
        <text>4-imidazolone-5-propanoate + H2O = N-formimidoyl-L-glutamate</text>
        <dbReference type="Rhea" id="RHEA:23660"/>
        <dbReference type="ChEBI" id="CHEBI:15377"/>
        <dbReference type="ChEBI" id="CHEBI:58928"/>
        <dbReference type="ChEBI" id="CHEBI:77893"/>
        <dbReference type="EC" id="3.5.2.7"/>
    </reaction>
</comment>
<feature type="domain" description="Amidohydrolase-related" evidence="8">
    <location>
        <begin position="65"/>
        <end position="404"/>
    </location>
</feature>
<evidence type="ECO:0000256" key="4">
    <source>
        <dbReference type="ARBA" id="ARBA00022808"/>
    </source>
</evidence>
<evidence type="ECO:0000256" key="5">
    <source>
        <dbReference type="ARBA" id="ARBA00022833"/>
    </source>
</evidence>
<feature type="binding site" evidence="7">
    <location>
        <position position="75"/>
    </location>
    <ligand>
        <name>Zn(2+)</name>
        <dbReference type="ChEBI" id="CHEBI:29105"/>
    </ligand>
</feature>
<feature type="binding site" evidence="7">
    <location>
        <position position="145"/>
    </location>
    <ligand>
        <name>N-formimidoyl-L-glutamate</name>
        <dbReference type="ChEBI" id="CHEBI:58928"/>
    </ligand>
</feature>
<keyword evidence="2 7" id="KW-0479">Metal-binding</keyword>
<keyword evidence="5 7" id="KW-0862">Zinc</keyword>
<feature type="binding site" evidence="7">
    <location>
        <position position="243"/>
    </location>
    <ligand>
        <name>Fe(3+)</name>
        <dbReference type="ChEBI" id="CHEBI:29034"/>
    </ligand>
</feature>
<feature type="binding site" evidence="7">
    <location>
        <position position="322"/>
    </location>
    <ligand>
        <name>4-imidazolone-5-propanoate</name>
        <dbReference type="ChEBI" id="CHEBI:77893"/>
    </ligand>
</feature>
<dbReference type="Gene3D" id="2.30.40.10">
    <property type="entry name" value="Urease, subunit C, domain 1"/>
    <property type="match status" value="1"/>
</dbReference>
<comment type="function">
    <text evidence="7">Catalyzes the hydrolytic cleavage of the carbon-nitrogen bond in imidazolone-5-propanoate to yield N-formimidoyl-L-glutamate. It is the third step in the universal histidine degradation pathway.</text>
</comment>
<dbReference type="GO" id="GO:0005737">
    <property type="term" value="C:cytoplasm"/>
    <property type="evidence" value="ECO:0007669"/>
    <property type="project" value="UniProtKB-SubCell"/>
</dbReference>
<keyword evidence="4 7" id="KW-0369">Histidine metabolism</keyword>
<feature type="binding site" evidence="7">
    <location>
        <position position="73"/>
    </location>
    <ligand>
        <name>Fe(3+)</name>
        <dbReference type="ChEBI" id="CHEBI:29034"/>
    </ligand>
</feature>
<name>A0A931F7G0_9FIRM</name>
<dbReference type="SUPFAM" id="SSF51338">
    <property type="entry name" value="Composite domain of metallo-dependent hydrolases"/>
    <property type="match status" value="2"/>
</dbReference>
<dbReference type="SUPFAM" id="SSF51556">
    <property type="entry name" value="Metallo-dependent hydrolases"/>
    <property type="match status" value="1"/>
</dbReference>
<dbReference type="GO" id="GO:0008270">
    <property type="term" value="F:zinc ion binding"/>
    <property type="evidence" value="ECO:0007669"/>
    <property type="project" value="UniProtKB-UniRule"/>
</dbReference>
<dbReference type="RefSeq" id="WP_270453538.1">
    <property type="nucleotide sequence ID" value="NZ_JADPIE010000003.1"/>
</dbReference>
<dbReference type="GO" id="GO:0019556">
    <property type="term" value="P:L-histidine catabolic process to glutamate and formamide"/>
    <property type="evidence" value="ECO:0007669"/>
    <property type="project" value="UniProtKB-UniRule"/>
</dbReference>
<dbReference type="GO" id="GO:0005506">
    <property type="term" value="F:iron ion binding"/>
    <property type="evidence" value="ECO:0007669"/>
    <property type="project" value="UniProtKB-UniRule"/>
</dbReference>
<comment type="similarity">
    <text evidence="7">Belongs to the metallo-dependent hydrolases superfamily. HutI family.</text>
</comment>
<dbReference type="Gene3D" id="3.20.20.140">
    <property type="entry name" value="Metal-dependent hydrolases"/>
    <property type="match status" value="1"/>
</dbReference>
<dbReference type="EMBL" id="JADPIE010000003">
    <property type="protein sequence ID" value="MBF8436631.1"/>
    <property type="molecule type" value="Genomic_DNA"/>
</dbReference>
<keyword evidence="10" id="KW-1185">Reference proteome</keyword>
<feature type="binding site" evidence="7">
    <location>
        <position position="178"/>
    </location>
    <ligand>
        <name>4-imidazolone-5-propanoate</name>
        <dbReference type="ChEBI" id="CHEBI:77893"/>
    </ligand>
</feature>
<protein>
    <recommendedName>
        <fullName evidence="1 7">Imidazolonepropionase</fullName>
        <ecNumber evidence="1 7">3.5.2.7</ecNumber>
    </recommendedName>
    <alternativeName>
        <fullName evidence="7">Imidazolone-5-propionate hydrolase</fullName>
    </alternativeName>
</protein>
<evidence type="ECO:0000256" key="3">
    <source>
        <dbReference type="ARBA" id="ARBA00022801"/>
    </source>
</evidence>
<evidence type="ECO:0000256" key="2">
    <source>
        <dbReference type="ARBA" id="ARBA00022723"/>
    </source>
</evidence>
<comment type="pathway">
    <text evidence="7">Amino-acid degradation; L-histidine degradation into L-glutamate; N-formimidoyl-L-glutamate from L-histidine: step 3/3.</text>
</comment>
<feature type="binding site" evidence="7">
    <location>
        <position position="317"/>
    </location>
    <ligand>
        <name>Fe(3+)</name>
        <dbReference type="ChEBI" id="CHEBI:29034"/>
    </ligand>
</feature>
<feature type="binding site" evidence="7">
    <location>
        <position position="75"/>
    </location>
    <ligand>
        <name>Fe(3+)</name>
        <dbReference type="ChEBI" id="CHEBI:29034"/>
    </ligand>
</feature>
<comment type="subcellular location">
    <subcellularLocation>
        <location evidence="7">Cytoplasm</location>
    </subcellularLocation>
</comment>
<dbReference type="PANTHER" id="PTHR42752:SF1">
    <property type="entry name" value="IMIDAZOLONEPROPIONASE-RELATED"/>
    <property type="match status" value="1"/>
</dbReference>
<dbReference type="PANTHER" id="PTHR42752">
    <property type="entry name" value="IMIDAZOLONEPROPIONASE"/>
    <property type="match status" value="1"/>
</dbReference>
<dbReference type="CDD" id="cd01296">
    <property type="entry name" value="Imidazolone-5PH"/>
    <property type="match status" value="1"/>
</dbReference>
<dbReference type="InterPro" id="IPR011059">
    <property type="entry name" value="Metal-dep_hydrolase_composite"/>
</dbReference>
<accession>A0A931F7G0</accession>
<feature type="binding site" evidence="7">
    <location>
        <position position="73"/>
    </location>
    <ligand>
        <name>Zn(2+)</name>
        <dbReference type="ChEBI" id="CHEBI:29105"/>
    </ligand>
</feature>
<proteinExistence type="inferred from homology"/>
<dbReference type="InterPro" id="IPR032466">
    <property type="entry name" value="Metal_Hydrolase"/>
</dbReference>
<evidence type="ECO:0000256" key="7">
    <source>
        <dbReference type="HAMAP-Rule" id="MF_00372"/>
    </source>
</evidence>
<dbReference type="NCBIfam" id="TIGR01224">
    <property type="entry name" value="hutI"/>
    <property type="match status" value="1"/>
</dbReference>
<feature type="binding site" evidence="7">
    <location>
        <position position="246"/>
    </location>
    <ligand>
        <name>4-imidazolone-5-propanoate</name>
        <dbReference type="ChEBI" id="CHEBI:77893"/>
    </ligand>
</feature>